<sequence>MWDRLWINARLATMTEGAAYGAVEKGAIASADGRIAWVGPLAELPDRPAALAREVIDLEGRWITPGLIDCHTHLVYGGNRAREFELRLEGASYEEIARAGGGIRNTVKATREASEEELRAGALPRLKSLLAEGVTTLEIKSGYGLNLETELKQLRVARSLGKDLPVTVSTTFLGAHALPPEFEGDSDGYIDAVCAMMPEVASSGLADVVDAFCETIGFSYEQTKRVFQAARDNGLPVKLHADQLSDLEGAKLAAEFGALSADHLEYTSEAGAQAMAEAGTVAVLLPGAFYFLRETKQPPLEAFRNAGVPIALATDSNPGSSPATSLLLMLNMACTLFRMTPEEALLGVTRHGAQALGLRESRGTLEVGKVADLCIWDIESPAELAYRIGFNPLVTSVKDGRDVECCSS</sequence>
<feature type="binding site" evidence="7">
    <location>
        <position position="315"/>
    </location>
    <ligand>
        <name>Fe(3+)</name>
        <dbReference type="ChEBI" id="CHEBI:29034"/>
    </ligand>
</feature>
<name>A0A545U2W9_9PROT</name>
<organism evidence="9 10">
    <name type="scientific">Denitrobaculum tricleocarpae</name>
    <dbReference type="NCBI Taxonomy" id="2591009"/>
    <lineage>
        <taxon>Bacteria</taxon>
        <taxon>Pseudomonadati</taxon>
        <taxon>Pseudomonadota</taxon>
        <taxon>Alphaproteobacteria</taxon>
        <taxon>Rhodospirillales</taxon>
        <taxon>Rhodospirillaceae</taxon>
        <taxon>Denitrobaculum</taxon>
    </lineage>
</organism>
<feature type="binding site" evidence="7">
    <location>
        <position position="71"/>
    </location>
    <ligand>
        <name>Fe(3+)</name>
        <dbReference type="ChEBI" id="CHEBI:29034"/>
    </ligand>
</feature>
<feature type="binding site" evidence="7">
    <location>
        <position position="240"/>
    </location>
    <ligand>
        <name>Fe(3+)</name>
        <dbReference type="ChEBI" id="CHEBI:29034"/>
    </ligand>
</feature>
<dbReference type="RefSeq" id="WP_142895060.1">
    <property type="nucleotide sequence ID" value="NZ_ML660052.1"/>
</dbReference>
<comment type="subcellular location">
    <subcellularLocation>
        <location evidence="7">Cytoplasm</location>
    </subcellularLocation>
</comment>
<dbReference type="SUPFAM" id="SSF51338">
    <property type="entry name" value="Composite domain of metallo-dependent hydrolases"/>
    <property type="match status" value="1"/>
</dbReference>
<evidence type="ECO:0000256" key="1">
    <source>
        <dbReference type="ARBA" id="ARBA00012864"/>
    </source>
</evidence>
<comment type="catalytic activity">
    <reaction evidence="7">
        <text>4-imidazolone-5-propanoate + H2O = N-formimidoyl-L-glutamate</text>
        <dbReference type="Rhea" id="RHEA:23660"/>
        <dbReference type="ChEBI" id="CHEBI:15377"/>
        <dbReference type="ChEBI" id="CHEBI:58928"/>
        <dbReference type="ChEBI" id="CHEBI:77893"/>
        <dbReference type="EC" id="3.5.2.7"/>
    </reaction>
</comment>
<evidence type="ECO:0000256" key="2">
    <source>
        <dbReference type="ARBA" id="ARBA00022723"/>
    </source>
</evidence>
<dbReference type="OrthoDB" id="9776455at2"/>
<keyword evidence="10" id="KW-1185">Reference proteome</keyword>
<keyword evidence="5 7" id="KW-0862">Zinc</keyword>
<proteinExistence type="inferred from homology"/>
<evidence type="ECO:0000256" key="5">
    <source>
        <dbReference type="ARBA" id="ARBA00022833"/>
    </source>
</evidence>
<comment type="function">
    <text evidence="7">Catalyzes the hydrolytic cleavage of the carbon-nitrogen bond in imidazolone-5-propanoate to yield N-formimidoyl-L-glutamate. It is the third step in the universal histidine degradation pathway.</text>
</comment>
<comment type="similarity">
    <text evidence="7">Belongs to the metallo-dependent hydrolases superfamily. HutI family.</text>
</comment>
<feature type="binding site" evidence="7">
    <location>
        <position position="80"/>
    </location>
    <ligand>
        <name>4-imidazolone-5-propanoate</name>
        <dbReference type="ChEBI" id="CHEBI:77893"/>
    </ligand>
</feature>
<dbReference type="AlphaFoldDB" id="A0A545U2W9"/>
<dbReference type="Pfam" id="PF01979">
    <property type="entry name" value="Amidohydro_1"/>
    <property type="match status" value="1"/>
</dbReference>
<reference evidence="9 10" key="1">
    <citation type="submission" date="2019-06" db="EMBL/GenBank/DDBJ databases">
        <title>Whole genome sequence for Rhodospirillaceae sp. R148.</title>
        <authorList>
            <person name="Wang G."/>
        </authorList>
    </citation>
    <scope>NUCLEOTIDE SEQUENCE [LARGE SCALE GENOMIC DNA]</scope>
    <source>
        <strain evidence="9 10">R148</strain>
    </source>
</reference>
<feature type="binding site" evidence="7">
    <location>
        <position position="143"/>
    </location>
    <ligand>
        <name>4-imidazolone-5-propanoate</name>
        <dbReference type="ChEBI" id="CHEBI:77893"/>
    </ligand>
</feature>
<keyword evidence="3 7" id="KW-0378">Hydrolase</keyword>
<evidence type="ECO:0000256" key="6">
    <source>
        <dbReference type="ARBA" id="ARBA00023004"/>
    </source>
</evidence>
<keyword evidence="2 7" id="KW-0479">Metal-binding</keyword>
<evidence type="ECO:0000256" key="4">
    <source>
        <dbReference type="ARBA" id="ARBA00022808"/>
    </source>
</evidence>
<feature type="binding site" evidence="7">
    <location>
        <position position="240"/>
    </location>
    <ligand>
        <name>Zn(2+)</name>
        <dbReference type="ChEBI" id="CHEBI:29105"/>
    </ligand>
</feature>
<dbReference type="PANTHER" id="PTHR42752">
    <property type="entry name" value="IMIDAZOLONEPROPIONASE"/>
    <property type="match status" value="1"/>
</dbReference>
<feature type="binding site" evidence="7">
    <location>
        <position position="143"/>
    </location>
    <ligand>
        <name>N-formimidoyl-L-glutamate</name>
        <dbReference type="ChEBI" id="CHEBI:58928"/>
    </ligand>
</feature>
<keyword evidence="7" id="KW-0963">Cytoplasm</keyword>
<comment type="caution">
    <text evidence="9">The sequence shown here is derived from an EMBL/GenBank/DDBJ whole genome shotgun (WGS) entry which is preliminary data.</text>
</comment>
<accession>A0A545U2W9</accession>
<comment type="pathway">
    <text evidence="7">Amino-acid degradation; L-histidine degradation into L-glutamate; N-formimidoyl-L-glutamate from L-histidine: step 3/3.</text>
</comment>
<dbReference type="InterPro" id="IPR032466">
    <property type="entry name" value="Metal_Hydrolase"/>
</dbReference>
<feature type="binding site" evidence="7">
    <location>
        <position position="319"/>
    </location>
    <ligand>
        <name>N-formimidoyl-L-glutamate</name>
        <dbReference type="ChEBI" id="CHEBI:58928"/>
    </ligand>
</feature>
<evidence type="ECO:0000313" key="9">
    <source>
        <dbReference type="EMBL" id="TQV83825.1"/>
    </source>
</evidence>
<dbReference type="CDD" id="cd01296">
    <property type="entry name" value="Imidazolone-5PH"/>
    <property type="match status" value="1"/>
</dbReference>
<keyword evidence="6 7" id="KW-0408">Iron</keyword>
<dbReference type="InterPro" id="IPR006680">
    <property type="entry name" value="Amidohydro-rel"/>
</dbReference>
<gene>
    <name evidence="7" type="primary">hutI</name>
    <name evidence="9" type="ORF">FKG95_04395</name>
</gene>
<dbReference type="EMBL" id="VHSH01000001">
    <property type="protein sequence ID" value="TQV83825.1"/>
    <property type="molecule type" value="Genomic_DNA"/>
</dbReference>
<feature type="binding site" evidence="7">
    <location>
        <position position="315"/>
    </location>
    <ligand>
        <name>Zn(2+)</name>
        <dbReference type="ChEBI" id="CHEBI:29105"/>
    </ligand>
</feature>
<dbReference type="InterPro" id="IPR005920">
    <property type="entry name" value="HutI"/>
</dbReference>
<dbReference type="InterPro" id="IPR011059">
    <property type="entry name" value="Metal-dep_hydrolase_composite"/>
</dbReference>
<feature type="binding site" evidence="7">
    <location>
        <position position="73"/>
    </location>
    <ligand>
        <name>Zn(2+)</name>
        <dbReference type="ChEBI" id="CHEBI:29105"/>
    </ligand>
</feature>
<feature type="binding site" evidence="7">
    <location>
        <position position="73"/>
    </location>
    <ligand>
        <name>Fe(3+)</name>
        <dbReference type="ChEBI" id="CHEBI:29034"/>
    </ligand>
</feature>
<evidence type="ECO:0000256" key="7">
    <source>
        <dbReference type="HAMAP-Rule" id="MF_00372"/>
    </source>
</evidence>
<dbReference type="Gene3D" id="3.20.20.140">
    <property type="entry name" value="Metal-dependent hydrolases"/>
    <property type="match status" value="1"/>
</dbReference>
<feature type="binding site" evidence="7">
    <location>
        <position position="320"/>
    </location>
    <ligand>
        <name>4-imidazolone-5-propanoate</name>
        <dbReference type="ChEBI" id="CHEBI:77893"/>
    </ligand>
</feature>
<feature type="binding site" evidence="7">
    <location>
        <position position="243"/>
    </location>
    <ligand>
        <name>4-imidazolone-5-propanoate</name>
        <dbReference type="ChEBI" id="CHEBI:77893"/>
    </ligand>
</feature>
<comment type="cofactor">
    <cofactor evidence="7">
        <name>Zn(2+)</name>
        <dbReference type="ChEBI" id="CHEBI:29105"/>
    </cofactor>
    <cofactor evidence="7">
        <name>Fe(3+)</name>
        <dbReference type="ChEBI" id="CHEBI:29034"/>
    </cofactor>
    <text evidence="7">Binds 1 zinc or iron ion per subunit.</text>
</comment>
<keyword evidence="4 7" id="KW-0369">Histidine metabolism</keyword>
<dbReference type="GO" id="GO:0008270">
    <property type="term" value="F:zinc ion binding"/>
    <property type="evidence" value="ECO:0007669"/>
    <property type="project" value="UniProtKB-UniRule"/>
</dbReference>
<evidence type="ECO:0000313" key="10">
    <source>
        <dbReference type="Proteomes" id="UP000315252"/>
    </source>
</evidence>
<dbReference type="GO" id="GO:0005506">
    <property type="term" value="F:iron ion binding"/>
    <property type="evidence" value="ECO:0007669"/>
    <property type="project" value="UniProtKB-UniRule"/>
</dbReference>
<dbReference type="SUPFAM" id="SSF51556">
    <property type="entry name" value="Metallo-dependent hydrolases"/>
    <property type="match status" value="1"/>
</dbReference>
<dbReference type="GO" id="GO:0005737">
    <property type="term" value="C:cytoplasm"/>
    <property type="evidence" value="ECO:0007669"/>
    <property type="project" value="UniProtKB-SubCell"/>
</dbReference>
<evidence type="ECO:0000256" key="3">
    <source>
        <dbReference type="ARBA" id="ARBA00022801"/>
    </source>
</evidence>
<dbReference type="GO" id="GO:0019556">
    <property type="term" value="P:L-histidine catabolic process to glutamate and formamide"/>
    <property type="evidence" value="ECO:0007669"/>
    <property type="project" value="UniProtKB-UniRule"/>
</dbReference>
<dbReference type="Gene3D" id="2.30.40.10">
    <property type="entry name" value="Urease, subunit C, domain 1"/>
    <property type="match status" value="1"/>
</dbReference>
<dbReference type="HAMAP" id="MF_00372">
    <property type="entry name" value="HutI"/>
    <property type="match status" value="1"/>
</dbReference>
<feature type="binding site" evidence="7">
    <location>
        <position position="317"/>
    </location>
    <ligand>
        <name>N-formimidoyl-L-glutamate</name>
        <dbReference type="ChEBI" id="CHEBI:58928"/>
    </ligand>
</feature>
<dbReference type="NCBIfam" id="TIGR01224">
    <property type="entry name" value="hutI"/>
    <property type="match status" value="1"/>
</dbReference>
<dbReference type="Proteomes" id="UP000315252">
    <property type="component" value="Unassembled WGS sequence"/>
</dbReference>
<dbReference type="GO" id="GO:0050480">
    <property type="term" value="F:imidazolonepropionase activity"/>
    <property type="evidence" value="ECO:0007669"/>
    <property type="project" value="UniProtKB-UniRule"/>
</dbReference>
<evidence type="ECO:0000259" key="8">
    <source>
        <dbReference type="Pfam" id="PF01979"/>
    </source>
</evidence>
<protein>
    <recommendedName>
        <fullName evidence="1 7">Imidazolonepropionase</fullName>
        <ecNumber evidence="1 7">3.5.2.7</ecNumber>
    </recommendedName>
    <alternativeName>
        <fullName evidence="7">Imidazolone-5-propionate hydrolase</fullName>
    </alternativeName>
</protein>
<dbReference type="GO" id="GO:0019557">
    <property type="term" value="P:L-histidine catabolic process to glutamate and formate"/>
    <property type="evidence" value="ECO:0007669"/>
    <property type="project" value="UniProtKB-UniPathway"/>
</dbReference>
<feature type="binding site" evidence="7">
    <location>
        <position position="176"/>
    </location>
    <ligand>
        <name>4-imidazolone-5-propanoate</name>
        <dbReference type="ChEBI" id="CHEBI:77893"/>
    </ligand>
</feature>
<dbReference type="PANTHER" id="PTHR42752:SF1">
    <property type="entry name" value="IMIDAZOLONEPROPIONASE-RELATED"/>
    <property type="match status" value="1"/>
</dbReference>
<dbReference type="EC" id="3.5.2.7" evidence="1 7"/>
<dbReference type="FunFam" id="3.20.20.140:FF:000007">
    <property type="entry name" value="Imidazolonepropionase"/>
    <property type="match status" value="1"/>
</dbReference>
<feature type="binding site" evidence="7">
    <location>
        <position position="71"/>
    </location>
    <ligand>
        <name>Zn(2+)</name>
        <dbReference type="ChEBI" id="CHEBI:29105"/>
    </ligand>
</feature>
<dbReference type="UniPathway" id="UPA00379">
    <property type="reaction ID" value="UER00551"/>
</dbReference>
<feature type="domain" description="Amidohydrolase-related" evidence="8">
    <location>
        <begin position="62"/>
        <end position="401"/>
    </location>
</feature>